<gene>
    <name evidence="10" type="ORF">C1SCF055_LOCUS25992</name>
</gene>
<keyword evidence="5 7" id="KW-0067">ATP-binding</keyword>
<dbReference type="Proteomes" id="UP001152797">
    <property type="component" value="Unassembled WGS sequence"/>
</dbReference>
<reference evidence="10" key="1">
    <citation type="submission" date="2022-10" db="EMBL/GenBank/DDBJ databases">
        <authorList>
            <person name="Chen Y."/>
            <person name="Dougan E. K."/>
            <person name="Chan C."/>
            <person name="Rhodes N."/>
            <person name="Thang M."/>
        </authorList>
    </citation>
    <scope>NUCLEOTIDE SEQUENCE</scope>
</reference>
<dbReference type="InterPro" id="IPR014746">
    <property type="entry name" value="Gln_synth/guanido_kin_cat_dom"/>
</dbReference>
<evidence type="ECO:0000259" key="9">
    <source>
        <dbReference type="PROSITE" id="PS51510"/>
    </source>
</evidence>
<dbReference type="EMBL" id="CAMXCT030002681">
    <property type="protein sequence ID" value="CAL4787132.1"/>
    <property type="molecule type" value="Genomic_DNA"/>
</dbReference>
<feature type="binding site" evidence="7">
    <location>
        <begin position="428"/>
        <end position="433"/>
    </location>
    <ligand>
        <name>ATP</name>
        <dbReference type="ChEBI" id="CHEBI:30616"/>
    </ligand>
</feature>
<dbReference type="PANTHER" id="PTHR11547">
    <property type="entry name" value="ARGININE OR CREATINE KINASE"/>
    <property type="match status" value="1"/>
</dbReference>
<dbReference type="InterPro" id="IPR022413">
    <property type="entry name" value="ATP-guanido_PTrfase_N"/>
</dbReference>
<comment type="similarity">
    <text evidence="1 6">Belongs to the ATP:guanido phosphotransferase family.</text>
</comment>
<feature type="domain" description="Phosphagen kinase C-terminal" evidence="9">
    <location>
        <begin position="222"/>
        <end position="473"/>
    </location>
</feature>
<comment type="caution">
    <text evidence="7">Lacks conserved residue(s) required for the propagation of feature annotation.</text>
</comment>
<name>A0A9P1CYM3_9DINO</name>
<evidence type="ECO:0000256" key="2">
    <source>
        <dbReference type="ARBA" id="ARBA00022679"/>
    </source>
</evidence>
<dbReference type="GO" id="GO:0004111">
    <property type="term" value="F:creatine kinase activity"/>
    <property type="evidence" value="ECO:0007669"/>
    <property type="project" value="InterPro"/>
</dbReference>
<dbReference type="Gene3D" id="3.30.590.10">
    <property type="entry name" value="Glutamine synthetase/guanido kinase, catalytic domain"/>
    <property type="match status" value="2"/>
</dbReference>
<evidence type="ECO:0000313" key="10">
    <source>
        <dbReference type="EMBL" id="CAI3999820.1"/>
    </source>
</evidence>
<dbReference type="Pfam" id="PF00217">
    <property type="entry name" value="ATP-gua_Ptrans"/>
    <property type="match status" value="2"/>
</dbReference>
<dbReference type="OrthoDB" id="430219at2759"/>
<dbReference type="PROSITE" id="PS51510">
    <property type="entry name" value="PHOSPHAGEN_KINASE_C"/>
    <property type="match status" value="2"/>
</dbReference>
<evidence type="ECO:0000256" key="3">
    <source>
        <dbReference type="ARBA" id="ARBA00022741"/>
    </source>
</evidence>
<accession>A0A9P1CYM3</accession>
<dbReference type="AlphaFoldDB" id="A0A9P1CYM3"/>
<dbReference type="EMBL" id="CAMXCT020002681">
    <property type="protein sequence ID" value="CAL1153195.1"/>
    <property type="molecule type" value="Genomic_DNA"/>
</dbReference>
<evidence type="ECO:0000256" key="1">
    <source>
        <dbReference type="ARBA" id="ARBA00006798"/>
    </source>
</evidence>
<organism evidence="10">
    <name type="scientific">Cladocopium goreaui</name>
    <dbReference type="NCBI Taxonomy" id="2562237"/>
    <lineage>
        <taxon>Eukaryota</taxon>
        <taxon>Sar</taxon>
        <taxon>Alveolata</taxon>
        <taxon>Dinophyceae</taxon>
        <taxon>Suessiales</taxon>
        <taxon>Symbiodiniaceae</taxon>
        <taxon>Cladocopium</taxon>
    </lineage>
</organism>
<keyword evidence="2 7" id="KW-0808">Transferase</keyword>
<feature type="domain" description="Phosphagen kinase C-terminal" evidence="9">
    <location>
        <begin position="1"/>
        <end position="77"/>
    </location>
</feature>
<feature type="binding site" evidence="7">
    <location>
        <begin position="32"/>
        <end position="37"/>
    </location>
    <ligand>
        <name>ATP</name>
        <dbReference type="ChEBI" id="CHEBI:30616"/>
    </ligand>
</feature>
<dbReference type="InterPro" id="IPR022414">
    <property type="entry name" value="ATP-guanido_PTrfase_cat"/>
</dbReference>
<dbReference type="Gene3D" id="1.10.135.10">
    <property type="entry name" value="ATP:guanido phosphotransferase, N-terminal domain"/>
    <property type="match status" value="1"/>
</dbReference>
<proteinExistence type="inferred from homology"/>
<evidence type="ECO:0000259" key="8">
    <source>
        <dbReference type="PROSITE" id="PS51509"/>
    </source>
</evidence>
<dbReference type="InterPro" id="IPR036802">
    <property type="entry name" value="ATP-guanido_PTrfase_N_sf"/>
</dbReference>
<dbReference type="PROSITE" id="PS51509">
    <property type="entry name" value="PHOSPHAGEN_KINASE_N"/>
    <property type="match status" value="1"/>
</dbReference>
<feature type="binding site" evidence="7">
    <location>
        <begin position="399"/>
        <end position="403"/>
    </location>
    <ligand>
        <name>ATP</name>
        <dbReference type="ChEBI" id="CHEBI:30616"/>
    </ligand>
</feature>
<dbReference type="InterPro" id="IPR000749">
    <property type="entry name" value="ATP-guanido_PTrfase"/>
</dbReference>
<evidence type="ECO:0000256" key="4">
    <source>
        <dbReference type="ARBA" id="ARBA00022777"/>
    </source>
</evidence>
<protein>
    <submittedName>
        <fullName evidence="10">Uncharacterized protein</fullName>
    </submittedName>
</protein>
<dbReference type="Pfam" id="PF02807">
    <property type="entry name" value="ATP-gua_PtransN"/>
    <property type="match status" value="1"/>
</dbReference>
<keyword evidence="12" id="KW-1185">Reference proteome</keyword>
<evidence type="ECO:0000313" key="11">
    <source>
        <dbReference type="EMBL" id="CAL4787132.1"/>
    </source>
</evidence>
<evidence type="ECO:0000256" key="6">
    <source>
        <dbReference type="PROSITE-ProRule" id="PRU00842"/>
    </source>
</evidence>
<dbReference type="SUPFAM" id="SSF48034">
    <property type="entry name" value="Guanido kinase N-terminal domain"/>
    <property type="match status" value="1"/>
</dbReference>
<keyword evidence="4 7" id="KW-0418">Kinase</keyword>
<feature type="domain" description="Phosphagen kinase N-terminal" evidence="8">
    <location>
        <begin position="119"/>
        <end position="207"/>
    </location>
</feature>
<evidence type="ECO:0000256" key="5">
    <source>
        <dbReference type="ARBA" id="ARBA00022840"/>
    </source>
</evidence>
<dbReference type="GO" id="GO:0005524">
    <property type="term" value="F:ATP binding"/>
    <property type="evidence" value="ECO:0007669"/>
    <property type="project" value="UniProtKB-UniRule"/>
</dbReference>
<evidence type="ECO:0000313" key="12">
    <source>
        <dbReference type="Proteomes" id="UP001152797"/>
    </source>
</evidence>
<dbReference type="GO" id="GO:0005615">
    <property type="term" value="C:extracellular space"/>
    <property type="evidence" value="ECO:0007669"/>
    <property type="project" value="TreeGrafter"/>
</dbReference>
<evidence type="ECO:0000256" key="7">
    <source>
        <dbReference type="PROSITE-ProRule" id="PRU00843"/>
    </source>
</evidence>
<feature type="binding site" evidence="7">
    <location>
        <position position="344"/>
    </location>
    <ligand>
        <name>ATP</name>
        <dbReference type="ChEBI" id="CHEBI:30616"/>
    </ligand>
</feature>
<dbReference type="GO" id="GO:0046314">
    <property type="term" value="P:phosphocreatine biosynthetic process"/>
    <property type="evidence" value="ECO:0007669"/>
    <property type="project" value="InterPro"/>
</dbReference>
<sequence>MIASVAIQIPLLSMKPEFRTLCQQLKLQAQVFPCQEFGVQPGVWEVQNSIRLGSTEVEQVNAVIEACCALLDLEARLERGHSDDLTQTMNLDLGVPKGAPAAPVGGVPGTGEEEYPGFPADLCPAEMPDLSRHNNVMAEILMNDPSIYQQLKELRTPLGVSFARCIKPGVDTAGHSFFKMLGASAGDEHCYDLFGRLFEPIIARRQQQPPNLALAGPVEAENVVSVQVSLERNLSTLHFTPAMSLEERWKVEEILCSALAELPEDFAGEYFRLRGNQQSSGSRLPELTEAQEAELSAEKWLFEAPDAPWILSTGRARHWPKARGVFLSKSKELAAWINDENHLRLIVRRAADLKAAVELLYRAEEALSSSLAKQGHHFARSERLGFLTSCPSDLGAAFRAKLRSALPLLGSEIGFSKVTRALGVQAKRVLHSEGHWDVSLSSSLVLDPSEHCSAQVNLLLFAIHELSDMERRLSCGEQLDLASEAERFQAR</sequence>
<comment type="caution">
    <text evidence="10">The sequence shown here is derived from an EMBL/GenBank/DDBJ whole genome shotgun (WGS) entry which is preliminary data.</text>
</comment>
<reference evidence="11 12" key="2">
    <citation type="submission" date="2024-05" db="EMBL/GenBank/DDBJ databases">
        <authorList>
            <person name="Chen Y."/>
            <person name="Shah S."/>
            <person name="Dougan E. K."/>
            <person name="Thang M."/>
            <person name="Chan C."/>
        </authorList>
    </citation>
    <scope>NUCLEOTIDE SEQUENCE [LARGE SCALE GENOMIC DNA]</scope>
</reference>
<keyword evidence="3 7" id="KW-0547">Nucleotide-binding</keyword>
<dbReference type="PANTHER" id="PTHR11547:SF38">
    <property type="entry name" value="ARGININE KINASE 1-RELATED"/>
    <property type="match status" value="1"/>
</dbReference>
<dbReference type="SUPFAM" id="SSF55931">
    <property type="entry name" value="Glutamine synthetase/guanido kinase"/>
    <property type="match status" value="2"/>
</dbReference>
<feature type="binding site" evidence="7">
    <location>
        <begin position="2"/>
        <end position="6"/>
    </location>
    <ligand>
        <name>ATP</name>
        <dbReference type="ChEBI" id="CHEBI:30616"/>
    </ligand>
</feature>
<dbReference type="EMBL" id="CAMXCT010002681">
    <property type="protein sequence ID" value="CAI3999820.1"/>
    <property type="molecule type" value="Genomic_DNA"/>
</dbReference>
<feature type="binding site" evidence="7">
    <location>
        <begin position="225"/>
        <end position="229"/>
    </location>
    <ligand>
        <name>ATP</name>
        <dbReference type="ChEBI" id="CHEBI:30616"/>
    </ligand>
</feature>